<gene>
    <name evidence="7" type="ORF">SAMN05421858_2581</name>
</gene>
<comment type="subcellular location">
    <subcellularLocation>
        <location evidence="1">Membrane</location>
        <topology evidence="1">Multi-pass membrane protein</topology>
    </subcellularLocation>
</comment>
<dbReference type="RefSeq" id="WP_076430598.1">
    <property type="nucleotide sequence ID" value="NZ_FTNO01000002.1"/>
</dbReference>
<feature type="transmembrane region" description="Helical" evidence="5">
    <location>
        <begin position="55"/>
        <end position="83"/>
    </location>
</feature>
<dbReference type="AlphaFoldDB" id="A0A1N7BIS9"/>
<dbReference type="EMBL" id="FTNO01000002">
    <property type="protein sequence ID" value="SIR51268.1"/>
    <property type="molecule type" value="Genomic_DNA"/>
</dbReference>
<evidence type="ECO:0000256" key="2">
    <source>
        <dbReference type="ARBA" id="ARBA00022692"/>
    </source>
</evidence>
<keyword evidence="8" id="KW-1185">Reference proteome</keyword>
<protein>
    <recommendedName>
        <fullName evidence="6">Yip1 domain-containing protein</fullName>
    </recommendedName>
</protein>
<evidence type="ECO:0000256" key="1">
    <source>
        <dbReference type="ARBA" id="ARBA00004141"/>
    </source>
</evidence>
<evidence type="ECO:0000313" key="7">
    <source>
        <dbReference type="EMBL" id="SIR51268.1"/>
    </source>
</evidence>
<evidence type="ECO:0000313" key="8">
    <source>
        <dbReference type="Proteomes" id="UP000186914"/>
    </source>
</evidence>
<dbReference type="OrthoDB" id="116519at2157"/>
<accession>A0A1N7BIS9</accession>
<keyword evidence="2 5" id="KW-0812">Transmembrane</keyword>
<evidence type="ECO:0000256" key="4">
    <source>
        <dbReference type="ARBA" id="ARBA00023136"/>
    </source>
</evidence>
<sequence>MLEIFYDPNRFFEERTPLSAIPPAIVVLLASLVSAFSTVVTLVQATDQSVIMSGLTAILNVPLSFVWDLLLLGIYSTALYVLASSTFEGDGSFSATIKVAGWGFLPLIFSRPVTTLSYTSELQFSPWIPFAISTLSILWQGALWSFGLRHTHGISRQDAAFAAGVPVTLMLALALRGVV</sequence>
<feature type="domain" description="Yip1" evidence="6">
    <location>
        <begin position="3"/>
        <end position="174"/>
    </location>
</feature>
<dbReference type="Proteomes" id="UP000186914">
    <property type="component" value="Unassembled WGS sequence"/>
</dbReference>
<evidence type="ECO:0000259" key="6">
    <source>
        <dbReference type="Pfam" id="PF04893"/>
    </source>
</evidence>
<proteinExistence type="predicted"/>
<feature type="transmembrane region" description="Helical" evidence="5">
    <location>
        <begin position="127"/>
        <end position="147"/>
    </location>
</feature>
<name>A0A1N7BIS9_9EURY</name>
<dbReference type="Pfam" id="PF04893">
    <property type="entry name" value="Yip1"/>
    <property type="match status" value="1"/>
</dbReference>
<dbReference type="GO" id="GO:0016020">
    <property type="term" value="C:membrane"/>
    <property type="evidence" value="ECO:0007669"/>
    <property type="project" value="UniProtKB-SubCell"/>
</dbReference>
<organism evidence="7 8">
    <name type="scientific">Haladaptatus litoreus</name>
    <dbReference type="NCBI Taxonomy" id="553468"/>
    <lineage>
        <taxon>Archaea</taxon>
        <taxon>Methanobacteriati</taxon>
        <taxon>Methanobacteriota</taxon>
        <taxon>Stenosarchaea group</taxon>
        <taxon>Halobacteria</taxon>
        <taxon>Halobacteriales</taxon>
        <taxon>Haladaptataceae</taxon>
        <taxon>Haladaptatus</taxon>
    </lineage>
</organism>
<feature type="transmembrane region" description="Helical" evidence="5">
    <location>
        <begin position="159"/>
        <end position="178"/>
    </location>
</feature>
<reference evidence="8" key="1">
    <citation type="submission" date="2017-01" db="EMBL/GenBank/DDBJ databases">
        <authorList>
            <person name="Varghese N."/>
            <person name="Submissions S."/>
        </authorList>
    </citation>
    <scope>NUCLEOTIDE SEQUENCE [LARGE SCALE GENOMIC DNA]</scope>
    <source>
        <strain evidence="8">CGMCC 1.7737</strain>
    </source>
</reference>
<evidence type="ECO:0000256" key="5">
    <source>
        <dbReference type="SAM" id="Phobius"/>
    </source>
</evidence>
<keyword evidence="3 5" id="KW-1133">Transmembrane helix</keyword>
<evidence type="ECO:0000256" key="3">
    <source>
        <dbReference type="ARBA" id="ARBA00022989"/>
    </source>
</evidence>
<dbReference type="InterPro" id="IPR006977">
    <property type="entry name" value="Yip1_dom"/>
</dbReference>
<feature type="transmembrane region" description="Helical" evidence="5">
    <location>
        <begin position="20"/>
        <end position="43"/>
    </location>
</feature>
<keyword evidence="4 5" id="KW-0472">Membrane</keyword>